<dbReference type="AlphaFoldDB" id="A0A437JD37"/>
<evidence type="ECO:0000313" key="2">
    <source>
        <dbReference type="Proteomes" id="UP000282977"/>
    </source>
</evidence>
<gene>
    <name evidence="1" type="ORF">ENE74_04215</name>
</gene>
<proteinExistence type="predicted"/>
<dbReference type="EMBL" id="RZUL01000001">
    <property type="protein sequence ID" value="RVT43807.1"/>
    <property type="molecule type" value="Genomic_DNA"/>
</dbReference>
<keyword evidence="2" id="KW-1185">Reference proteome</keyword>
<name>A0A437JD37_9SPHN</name>
<accession>A0A437JD37</accession>
<dbReference type="RefSeq" id="WP_164847368.1">
    <property type="nucleotide sequence ID" value="NZ_RZUL01000001.1"/>
</dbReference>
<evidence type="ECO:0000313" key="1">
    <source>
        <dbReference type="EMBL" id="RVT43807.1"/>
    </source>
</evidence>
<sequence length="225" mass="25235">MYDRTMLMSLSCESKDTMMFLDKRRPHAFRERHIVPHEMDKAVEDAIAAAERRMSRHSGLENYAVHAAQDRTRIVTVERWASIDAYRYDRDAAMPGSQLYDWGATGGIVPTPLADKYAGVIIIDIFRIWRPLLHPVSAFTIRNGRAFNQEPGCISTTVFRGITAGAIATYARWESPHAFAAAFSKLTGRHAVDPDSVNHAARRMTMGLIRPDYHVYDLVAVGGAV</sequence>
<reference evidence="1 2" key="1">
    <citation type="submission" date="2019-01" db="EMBL/GenBank/DDBJ databases">
        <authorList>
            <person name="Chen W.-M."/>
        </authorList>
    </citation>
    <scope>NUCLEOTIDE SEQUENCE [LARGE SCALE GENOMIC DNA]</scope>
    <source>
        <strain evidence="1 2">TLA-22</strain>
    </source>
</reference>
<dbReference type="SUPFAM" id="SSF54909">
    <property type="entry name" value="Dimeric alpha+beta barrel"/>
    <property type="match status" value="2"/>
</dbReference>
<dbReference type="Proteomes" id="UP000282977">
    <property type="component" value="Unassembled WGS sequence"/>
</dbReference>
<dbReference type="Gene3D" id="3.30.70.100">
    <property type="match status" value="2"/>
</dbReference>
<dbReference type="InterPro" id="IPR011008">
    <property type="entry name" value="Dimeric_a/b-barrel"/>
</dbReference>
<comment type="caution">
    <text evidence="1">The sequence shown here is derived from an EMBL/GenBank/DDBJ whole genome shotgun (WGS) entry which is preliminary data.</text>
</comment>
<protein>
    <submittedName>
        <fullName evidence="1">Uncharacterized protein</fullName>
    </submittedName>
</protein>
<organism evidence="1 2">
    <name type="scientific">Sphingobium algorifonticola</name>
    <dbReference type="NCBI Taxonomy" id="2008318"/>
    <lineage>
        <taxon>Bacteria</taxon>
        <taxon>Pseudomonadati</taxon>
        <taxon>Pseudomonadota</taxon>
        <taxon>Alphaproteobacteria</taxon>
        <taxon>Sphingomonadales</taxon>
        <taxon>Sphingomonadaceae</taxon>
        <taxon>Sphingobium</taxon>
    </lineage>
</organism>